<name>L9X0Q5_9EURY</name>
<evidence type="ECO:0000313" key="2">
    <source>
        <dbReference type="Proteomes" id="UP000011602"/>
    </source>
</evidence>
<protein>
    <submittedName>
        <fullName evidence="1">Uncharacterized protein</fullName>
    </submittedName>
</protein>
<dbReference type="RefSeq" id="WP_007259611.1">
    <property type="nucleotide sequence ID" value="NZ_AOHZ01000052.1"/>
</dbReference>
<keyword evidence="2" id="KW-1185">Reference proteome</keyword>
<reference evidence="1 2" key="1">
    <citation type="journal article" date="2014" name="PLoS Genet.">
        <title>Phylogenetically driven sequencing of extremely halophilic archaea reveals strategies for static and dynamic osmo-response.</title>
        <authorList>
            <person name="Becker E.A."/>
            <person name="Seitzer P.M."/>
            <person name="Tritt A."/>
            <person name="Larsen D."/>
            <person name="Krusor M."/>
            <person name="Yao A.I."/>
            <person name="Wu D."/>
            <person name="Madern D."/>
            <person name="Eisen J.A."/>
            <person name="Darling A.E."/>
            <person name="Facciotti M.T."/>
        </authorList>
    </citation>
    <scope>NUCLEOTIDE SEQUENCE [LARGE SCALE GENOMIC DNA]</scope>
    <source>
        <strain evidence="1 2">JCM 12255</strain>
    </source>
</reference>
<accession>L9X0Q5</accession>
<dbReference type="InterPro" id="IPR055515">
    <property type="entry name" value="DUF7089"/>
</dbReference>
<dbReference type="Pfam" id="PF23363">
    <property type="entry name" value="DUF7089"/>
    <property type="match status" value="1"/>
</dbReference>
<dbReference type="AlphaFoldDB" id="L9X0Q5"/>
<dbReference type="eggNOG" id="arCOG04737">
    <property type="taxonomic scope" value="Archaea"/>
</dbReference>
<comment type="caution">
    <text evidence="1">The sequence shown here is derived from an EMBL/GenBank/DDBJ whole genome shotgun (WGS) entry which is preliminary data.</text>
</comment>
<dbReference type="PATRIC" id="fig|1227499.3.peg.2381"/>
<gene>
    <name evidence="1" type="ORF">C493_11657</name>
</gene>
<dbReference type="EMBL" id="AOHZ01000052">
    <property type="protein sequence ID" value="ELY55001.1"/>
    <property type="molecule type" value="Genomic_DNA"/>
</dbReference>
<proteinExistence type="predicted"/>
<evidence type="ECO:0000313" key="1">
    <source>
        <dbReference type="EMBL" id="ELY55001.1"/>
    </source>
</evidence>
<dbReference type="OrthoDB" id="198543at2157"/>
<organism evidence="1 2">
    <name type="scientific">Natronolimnohabitans innermongolicus JCM 12255</name>
    <dbReference type="NCBI Taxonomy" id="1227499"/>
    <lineage>
        <taxon>Archaea</taxon>
        <taxon>Methanobacteriati</taxon>
        <taxon>Methanobacteriota</taxon>
        <taxon>Stenosarchaea group</taxon>
        <taxon>Halobacteria</taxon>
        <taxon>Halobacteriales</taxon>
        <taxon>Natrialbaceae</taxon>
        <taxon>Natronolimnohabitans</taxon>
    </lineage>
</organism>
<dbReference type="Proteomes" id="UP000011602">
    <property type="component" value="Unassembled WGS sequence"/>
</dbReference>
<sequence>MFEARDLSSPVAAVRDEHAADAQVYDCDRDFETLPPAQAEELGLVVDALEPASYPADWLPADAPQLLARYASSDLTIGMPGDGSVAWTRQTEPPVVIVKPRVEGSPEAFVDFLLAEAFVEVGLDVPEHFLGFFEDRYLELDETVALDSNGTYQVAAALYDGWVGLQTREVFADWHAGTDADTDTDTATDADAGAHPELADAWQDAGNRLEDRVSGLSRAVARGETDFADATELACASIKHAIELPAPFAALDTEAYRDHGPEYAIRWAEKTFDALAE</sequence>